<comment type="caution">
    <text evidence="1">The sequence shown here is derived from an EMBL/GenBank/DDBJ whole genome shotgun (WGS) entry which is preliminary data.</text>
</comment>
<proteinExistence type="predicted"/>
<reference evidence="1 2" key="1">
    <citation type="submission" date="2020-08" db="EMBL/GenBank/DDBJ databases">
        <title>A Genomic Blueprint of the Chicken Gut Microbiome.</title>
        <authorList>
            <person name="Gilroy R."/>
            <person name="Ravi A."/>
            <person name="Getino M."/>
            <person name="Pursley I."/>
            <person name="Horton D.L."/>
            <person name="Alikhan N.-F."/>
            <person name="Baker D."/>
            <person name="Gharbi K."/>
            <person name="Hall N."/>
            <person name="Watson M."/>
            <person name="Adriaenssens E.M."/>
            <person name="Foster-Nyarko E."/>
            <person name="Jarju S."/>
            <person name="Secka A."/>
            <person name="Antonio M."/>
            <person name="Oren A."/>
            <person name="Chaudhuri R."/>
            <person name="La Ragione R.M."/>
            <person name="Hildebrand F."/>
            <person name="Pallen M.J."/>
        </authorList>
    </citation>
    <scope>NUCLEOTIDE SEQUENCE [LARGE SCALE GENOMIC DNA]</scope>
    <source>
        <strain evidence="1 2">Re31</strain>
    </source>
</reference>
<evidence type="ECO:0000313" key="1">
    <source>
        <dbReference type="EMBL" id="MBD8026018.1"/>
    </source>
</evidence>
<evidence type="ECO:0000313" key="2">
    <source>
        <dbReference type="Proteomes" id="UP000640930"/>
    </source>
</evidence>
<gene>
    <name evidence="1" type="ORF">H9636_05040</name>
</gene>
<sequence>MKGRKRNKAKKERFYSDIQFELLFEVVWNIVMFLPRMVARLISNIW</sequence>
<dbReference type="EMBL" id="JACSQA010000004">
    <property type="protein sequence ID" value="MBD8026018.1"/>
    <property type="molecule type" value="Genomic_DNA"/>
</dbReference>
<name>A0ABR8X9M2_9BACL</name>
<organism evidence="1 2">
    <name type="scientific">Ureibacillus galli</name>
    <dbReference type="NCBI Taxonomy" id="2762222"/>
    <lineage>
        <taxon>Bacteria</taxon>
        <taxon>Bacillati</taxon>
        <taxon>Bacillota</taxon>
        <taxon>Bacilli</taxon>
        <taxon>Bacillales</taxon>
        <taxon>Caryophanaceae</taxon>
        <taxon>Ureibacillus</taxon>
    </lineage>
</organism>
<accession>A0ABR8X9M2</accession>
<protein>
    <recommendedName>
        <fullName evidence="3">YqzE-like protein</fullName>
    </recommendedName>
</protein>
<dbReference type="Proteomes" id="UP000640930">
    <property type="component" value="Unassembled WGS sequence"/>
</dbReference>
<dbReference type="RefSeq" id="WP_191706532.1">
    <property type="nucleotide sequence ID" value="NZ_JACSQA010000004.1"/>
</dbReference>
<evidence type="ECO:0008006" key="3">
    <source>
        <dbReference type="Google" id="ProtNLM"/>
    </source>
</evidence>
<keyword evidence="2" id="KW-1185">Reference proteome</keyword>